<evidence type="ECO:0000313" key="10">
    <source>
        <dbReference type="EMBL" id="KKI49873.1"/>
    </source>
</evidence>
<dbReference type="SMART" id="SM00342">
    <property type="entry name" value="HTH_ARAC"/>
    <property type="match status" value="1"/>
</dbReference>
<dbReference type="PRINTS" id="PR00032">
    <property type="entry name" value="HTHARAC"/>
</dbReference>
<gene>
    <name evidence="10" type="ORF">CHK_2681</name>
</gene>
<keyword evidence="6" id="KW-0597">Phosphoprotein</keyword>
<evidence type="ECO:0000256" key="4">
    <source>
        <dbReference type="ARBA" id="ARBA00023163"/>
    </source>
</evidence>
<feature type="domain" description="Response regulatory" evidence="9">
    <location>
        <begin position="3"/>
        <end position="119"/>
    </location>
</feature>
<dbReference type="Gene3D" id="1.10.10.60">
    <property type="entry name" value="Homeodomain-like"/>
    <property type="match status" value="2"/>
</dbReference>
<dbReference type="Pfam" id="PF00072">
    <property type="entry name" value="Response_reg"/>
    <property type="match status" value="1"/>
</dbReference>
<dbReference type="EMBL" id="LAYJ01000116">
    <property type="protein sequence ID" value="KKI49873.1"/>
    <property type="molecule type" value="Genomic_DNA"/>
</dbReference>
<evidence type="ECO:0000256" key="1">
    <source>
        <dbReference type="ARBA" id="ARBA00018672"/>
    </source>
</evidence>
<feature type="domain" description="HTH araC/xylS-type" evidence="8">
    <location>
        <begin position="431"/>
        <end position="529"/>
    </location>
</feature>
<dbReference type="AlphaFoldDB" id="A0A0M2NCA5"/>
<dbReference type="InterPro" id="IPR041522">
    <property type="entry name" value="CdaR_GGDEF"/>
</dbReference>
<dbReference type="GO" id="GO:0003700">
    <property type="term" value="F:DNA-binding transcription factor activity"/>
    <property type="evidence" value="ECO:0007669"/>
    <property type="project" value="InterPro"/>
</dbReference>
<dbReference type="SMART" id="SM00448">
    <property type="entry name" value="REC"/>
    <property type="match status" value="1"/>
</dbReference>
<accession>A0A0M2NCA5</accession>
<keyword evidence="3" id="KW-0238">DNA-binding</keyword>
<dbReference type="SUPFAM" id="SSF46689">
    <property type="entry name" value="Homeodomain-like"/>
    <property type="match status" value="2"/>
</dbReference>
<dbReference type="PANTHER" id="PTHR43280">
    <property type="entry name" value="ARAC-FAMILY TRANSCRIPTIONAL REGULATOR"/>
    <property type="match status" value="1"/>
</dbReference>
<comment type="function">
    <text evidence="5">May play the central regulatory role in sporulation. It may be an element of the effector pathway responsible for the activation of sporulation genes in response to nutritional stress. Spo0A may act in concert with spo0H (a sigma factor) to control the expression of some genes that are critical to the sporulation process.</text>
</comment>
<dbReference type="PROSITE" id="PS50110">
    <property type="entry name" value="RESPONSE_REGULATORY"/>
    <property type="match status" value="1"/>
</dbReference>
<name>A0A0M2NCA5_9FIRM</name>
<dbReference type="InterPro" id="IPR018060">
    <property type="entry name" value="HTH_AraC"/>
</dbReference>
<keyword evidence="11" id="KW-1185">Reference proteome</keyword>
<dbReference type="Pfam" id="PF12833">
    <property type="entry name" value="HTH_18"/>
    <property type="match status" value="1"/>
</dbReference>
<keyword evidence="4" id="KW-0804">Transcription</keyword>
<dbReference type="Gene3D" id="3.40.50.2300">
    <property type="match status" value="1"/>
</dbReference>
<keyword evidence="7" id="KW-0175">Coiled coil</keyword>
<sequence>MYRILVCDDEWLVREGIVKEAEAFPELEISAVENGEEVLSVLREKQVDGLILDICMPKVSGIDVLREMSNMQGNNTAVIILSGHDEFEYAQAAMAYGASEYILKPVTPQAVKKALRTLVRQIEKRRALQEEIMTLTQQLQKIRPAIRDRFFQDLLDGKIEMERIANVKSFLGIDEDAAQYQVVLLGAAIENGSDSKGEEEYQLKLFALGEIIEKKLSGLRECILFHISTKLFALLVTDCGGIAALMTEVEALQETFGTDYGVLLRAGIGSSVEDLRNLRQSYSDAQQALFYAEEIDAGSIVGIKDIKTNPDPLSFQIDRENIMTQIKYQNIPEAITILEKIGKRLQSEAGFVSFDALQLLCVNAVAGALGVLEEVCGNLENYYKASGGYPVAVLADQLTARELMKKTTEYLLEIQQYTKTNTRQKNRAIIEKSKAILAERCCEALGVGDVAEALGLSKNYFGQLFKSETGSTVSEYLNLLRIDQAKKLLRQTNLKIYEIAYKIGFSDHFYFSIVFKKLVGISPKEYREM</sequence>
<dbReference type="SUPFAM" id="SSF52172">
    <property type="entry name" value="CheY-like"/>
    <property type="match status" value="1"/>
</dbReference>
<evidence type="ECO:0000256" key="6">
    <source>
        <dbReference type="PROSITE-ProRule" id="PRU00169"/>
    </source>
</evidence>
<feature type="coiled-coil region" evidence="7">
    <location>
        <begin position="111"/>
        <end position="138"/>
    </location>
</feature>
<dbReference type="PROSITE" id="PS00041">
    <property type="entry name" value="HTH_ARAC_FAMILY_1"/>
    <property type="match status" value="1"/>
</dbReference>
<dbReference type="STRING" id="270498.CHK_2681"/>
<evidence type="ECO:0000259" key="9">
    <source>
        <dbReference type="PROSITE" id="PS50110"/>
    </source>
</evidence>
<dbReference type="InterPro" id="IPR011006">
    <property type="entry name" value="CheY-like_superfamily"/>
</dbReference>
<dbReference type="GO" id="GO:0043565">
    <property type="term" value="F:sequence-specific DNA binding"/>
    <property type="evidence" value="ECO:0007669"/>
    <property type="project" value="InterPro"/>
</dbReference>
<dbReference type="InterPro" id="IPR018062">
    <property type="entry name" value="HTH_AraC-typ_CS"/>
</dbReference>
<evidence type="ECO:0000256" key="3">
    <source>
        <dbReference type="ARBA" id="ARBA00023125"/>
    </source>
</evidence>
<evidence type="ECO:0000313" key="11">
    <source>
        <dbReference type="Proteomes" id="UP000034076"/>
    </source>
</evidence>
<dbReference type="RefSeq" id="WP_046444479.1">
    <property type="nucleotide sequence ID" value="NZ_LAYJ01000116.1"/>
</dbReference>
<evidence type="ECO:0000259" key="8">
    <source>
        <dbReference type="PROSITE" id="PS01124"/>
    </source>
</evidence>
<dbReference type="Pfam" id="PF17853">
    <property type="entry name" value="GGDEF_2"/>
    <property type="match status" value="1"/>
</dbReference>
<dbReference type="OrthoDB" id="384217at2"/>
<keyword evidence="2" id="KW-0805">Transcription regulation</keyword>
<evidence type="ECO:0000256" key="2">
    <source>
        <dbReference type="ARBA" id="ARBA00023015"/>
    </source>
</evidence>
<dbReference type="CDD" id="cd17536">
    <property type="entry name" value="REC_YesN-like"/>
    <property type="match status" value="1"/>
</dbReference>
<proteinExistence type="predicted"/>
<dbReference type="GO" id="GO:0000160">
    <property type="term" value="P:phosphorelay signal transduction system"/>
    <property type="evidence" value="ECO:0007669"/>
    <property type="project" value="InterPro"/>
</dbReference>
<comment type="caution">
    <text evidence="10">The sequence shown here is derived from an EMBL/GenBank/DDBJ whole genome shotgun (WGS) entry which is preliminary data.</text>
</comment>
<dbReference type="Proteomes" id="UP000034076">
    <property type="component" value="Unassembled WGS sequence"/>
</dbReference>
<dbReference type="PATRIC" id="fig|270498.16.peg.1737"/>
<protein>
    <recommendedName>
        <fullName evidence="1">Stage 0 sporulation protein A homolog</fullName>
    </recommendedName>
</protein>
<reference evidence="10 11" key="1">
    <citation type="submission" date="2015-04" db="EMBL/GenBank/DDBJ databases">
        <title>Draft genome sequence of bacteremic isolate Catabacter hongkongensis type strain HKU16T.</title>
        <authorList>
            <person name="Lau S.K."/>
            <person name="Teng J.L."/>
            <person name="Huang Y."/>
            <person name="Curreem S.O."/>
            <person name="Tsui S.K."/>
            <person name="Woo P.C."/>
        </authorList>
    </citation>
    <scope>NUCLEOTIDE SEQUENCE [LARGE SCALE GENOMIC DNA]</scope>
    <source>
        <strain evidence="10 11">HKU16</strain>
    </source>
</reference>
<dbReference type="PROSITE" id="PS01124">
    <property type="entry name" value="HTH_ARAC_FAMILY_2"/>
    <property type="match status" value="1"/>
</dbReference>
<organism evidence="10 11">
    <name type="scientific">Christensenella hongkongensis</name>
    <dbReference type="NCBI Taxonomy" id="270498"/>
    <lineage>
        <taxon>Bacteria</taxon>
        <taxon>Bacillati</taxon>
        <taxon>Bacillota</taxon>
        <taxon>Clostridia</taxon>
        <taxon>Christensenellales</taxon>
        <taxon>Christensenellaceae</taxon>
        <taxon>Christensenella</taxon>
    </lineage>
</organism>
<evidence type="ECO:0000256" key="7">
    <source>
        <dbReference type="SAM" id="Coils"/>
    </source>
</evidence>
<dbReference type="InterPro" id="IPR009057">
    <property type="entry name" value="Homeodomain-like_sf"/>
</dbReference>
<feature type="modified residue" description="4-aspartylphosphate" evidence="6">
    <location>
        <position position="53"/>
    </location>
</feature>
<evidence type="ECO:0000256" key="5">
    <source>
        <dbReference type="ARBA" id="ARBA00024867"/>
    </source>
</evidence>
<dbReference type="InterPro" id="IPR001789">
    <property type="entry name" value="Sig_transdc_resp-reg_receiver"/>
</dbReference>
<dbReference type="PANTHER" id="PTHR43280:SF28">
    <property type="entry name" value="HTH-TYPE TRANSCRIPTIONAL ACTIVATOR RHAS"/>
    <property type="match status" value="1"/>
</dbReference>
<dbReference type="InterPro" id="IPR020449">
    <property type="entry name" value="Tscrpt_reg_AraC-type_HTH"/>
</dbReference>